<feature type="domain" description="CAF17 C-terminal" evidence="4">
    <location>
        <begin position="234"/>
        <end position="285"/>
    </location>
</feature>
<feature type="region of interest" description="Disordered" evidence="2">
    <location>
        <begin position="285"/>
        <end position="310"/>
    </location>
</feature>
<dbReference type="NCBIfam" id="TIGR03317">
    <property type="entry name" value="ygfZ_signature"/>
    <property type="match status" value="1"/>
</dbReference>
<dbReference type="PANTHER" id="PTHR22602">
    <property type="entry name" value="TRANSFERASE CAF17, MITOCHONDRIAL-RELATED"/>
    <property type="match status" value="1"/>
</dbReference>
<protein>
    <submittedName>
        <fullName evidence="5">Glycine cleavage system aminomethyltransferase T</fullName>
    </submittedName>
</protein>
<evidence type="ECO:0000256" key="2">
    <source>
        <dbReference type="SAM" id="MobiDB-lite"/>
    </source>
</evidence>
<name>A0A2S9XGI4_9BACT</name>
<dbReference type="Gene3D" id="3.30.1360.120">
    <property type="entry name" value="Probable tRNA modification gtpase trme, domain 1"/>
    <property type="match status" value="1"/>
</dbReference>
<dbReference type="Pfam" id="PF01571">
    <property type="entry name" value="GCV_T"/>
    <property type="match status" value="1"/>
</dbReference>
<dbReference type="InterPro" id="IPR017703">
    <property type="entry name" value="YgfZ/GCV_T_CS"/>
</dbReference>
<dbReference type="InterPro" id="IPR006222">
    <property type="entry name" value="GCVT_N"/>
</dbReference>
<dbReference type="PANTHER" id="PTHR22602:SF0">
    <property type="entry name" value="TRANSFERASE CAF17, MITOCHONDRIAL-RELATED"/>
    <property type="match status" value="1"/>
</dbReference>
<dbReference type="GO" id="GO:0008168">
    <property type="term" value="F:methyltransferase activity"/>
    <property type="evidence" value="ECO:0007669"/>
    <property type="project" value="UniProtKB-KW"/>
</dbReference>
<evidence type="ECO:0000259" key="4">
    <source>
        <dbReference type="Pfam" id="PF25455"/>
    </source>
</evidence>
<dbReference type="AlphaFoldDB" id="A0A2S9XGI4"/>
<sequence>MNATIRHALLAKLPSQARTVVRVTGDDALRFLQGLLTADVGRLTPGTSTPAALLTVKGKIVSEVWVLAIDEQEPWLVLPAEIAEEVVAKLDGHIIMDDVELETLTEHACAIAWRDDEAALTVAELGALPEGVRAFDTGHPLPGVLLVGPTAGLAALAGLGEPADHERFTAARVSHARPAWGFELGPDRFPPEVGFVDAVSYDKGCYLGQEPLSRIHNRGQVNRVMVRVSLSARPEGLAPIALTFDEREVGQLTSPAAKQGLAIVRRAHAKPGAELRAGSITVTVQSAPLGDDPGRSDRNQTATVALGGRR</sequence>
<dbReference type="InterPro" id="IPR057460">
    <property type="entry name" value="CAF17_C"/>
</dbReference>
<keyword evidence="1" id="KW-0809">Transit peptide</keyword>
<keyword evidence="5" id="KW-0808">Transferase</keyword>
<evidence type="ECO:0000256" key="1">
    <source>
        <dbReference type="ARBA" id="ARBA00022946"/>
    </source>
</evidence>
<organism evidence="5 6">
    <name type="scientific">Enhygromyxa salina</name>
    <dbReference type="NCBI Taxonomy" id="215803"/>
    <lineage>
        <taxon>Bacteria</taxon>
        <taxon>Pseudomonadati</taxon>
        <taxon>Myxococcota</taxon>
        <taxon>Polyangia</taxon>
        <taxon>Nannocystales</taxon>
        <taxon>Nannocystaceae</taxon>
        <taxon>Enhygromyxa</taxon>
    </lineage>
</organism>
<dbReference type="Pfam" id="PF25455">
    <property type="entry name" value="Beta-barrel_CAF17_C"/>
    <property type="match status" value="1"/>
</dbReference>
<keyword evidence="6" id="KW-1185">Reference proteome</keyword>
<dbReference type="Proteomes" id="UP000237968">
    <property type="component" value="Unassembled WGS sequence"/>
</dbReference>
<evidence type="ECO:0000313" key="6">
    <source>
        <dbReference type="Proteomes" id="UP000237968"/>
    </source>
</evidence>
<dbReference type="RefSeq" id="WP_146156137.1">
    <property type="nucleotide sequence ID" value="NZ_PVNK01000227.1"/>
</dbReference>
<accession>A0A2S9XGI4</accession>
<gene>
    <name evidence="5" type="ORF">ENSA5_51840</name>
</gene>
<keyword evidence="5" id="KW-0489">Methyltransferase</keyword>
<evidence type="ECO:0000313" key="5">
    <source>
        <dbReference type="EMBL" id="PRP91973.1"/>
    </source>
</evidence>
<evidence type="ECO:0000259" key="3">
    <source>
        <dbReference type="Pfam" id="PF01571"/>
    </source>
</evidence>
<dbReference type="OrthoDB" id="9796287at2"/>
<dbReference type="InterPro" id="IPR045179">
    <property type="entry name" value="YgfZ/GcvT"/>
</dbReference>
<dbReference type="InterPro" id="IPR027266">
    <property type="entry name" value="TrmE/GcvT-like"/>
</dbReference>
<comment type="caution">
    <text evidence="5">The sequence shown here is derived from an EMBL/GenBank/DDBJ whole genome shotgun (WGS) entry which is preliminary data.</text>
</comment>
<reference evidence="5 6" key="1">
    <citation type="submission" date="2018-03" db="EMBL/GenBank/DDBJ databases">
        <title>Draft Genome Sequences of the Obligatory Marine Myxobacteria Enhygromyxa salina SWB005.</title>
        <authorList>
            <person name="Poehlein A."/>
            <person name="Moghaddam J.A."/>
            <person name="Harms H."/>
            <person name="Alanjari M."/>
            <person name="Koenig G.M."/>
            <person name="Daniel R."/>
            <person name="Schaeberle T.F."/>
        </authorList>
    </citation>
    <scope>NUCLEOTIDE SEQUENCE [LARGE SCALE GENOMIC DNA]</scope>
    <source>
        <strain evidence="5 6">SWB005</strain>
    </source>
</reference>
<proteinExistence type="predicted"/>
<dbReference type="EMBL" id="PVNK01000227">
    <property type="protein sequence ID" value="PRP91973.1"/>
    <property type="molecule type" value="Genomic_DNA"/>
</dbReference>
<feature type="domain" description="GCVT N-terminal" evidence="3">
    <location>
        <begin position="21"/>
        <end position="112"/>
    </location>
</feature>
<dbReference type="PIRSF" id="PIRSF006487">
    <property type="entry name" value="GcvT"/>
    <property type="match status" value="1"/>
</dbReference>
<dbReference type="GO" id="GO:0032259">
    <property type="term" value="P:methylation"/>
    <property type="evidence" value="ECO:0007669"/>
    <property type="project" value="UniProtKB-KW"/>
</dbReference>
<dbReference type="SUPFAM" id="SSF103025">
    <property type="entry name" value="Folate-binding domain"/>
    <property type="match status" value="1"/>
</dbReference>
<dbReference type="GO" id="GO:0016226">
    <property type="term" value="P:iron-sulfur cluster assembly"/>
    <property type="evidence" value="ECO:0007669"/>
    <property type="project" value="TreeGrafter"/>
</dbReference>